<dbReference type="Pfam" id="PF09180">
    <property type="entry name" value="ProRS-C_1"/>
    <property type="match status" value="1"/>
</dbReference>
<dbReference type="InterPro" id="IPR045864">
    <property type="entry name" value="aa-tRNA-synth_II/BPL/LPL"/>
</dbReference>
<evidence type="ECO:0000256" key="2">
    <source>
        <dbReference type="ARBA" id="ARBA00022598"/>
    </source>
</evidence>
<dbReference type="SUPFAM" id="SSF55681">
    <property type="entry name" value="Class II aaRS and biotin synthetases"/>
    <property type="match status" value="1"/>
</dbReference>
<dbReference type="GO" id="GO:0005524">
    <property type="term" value="F:ATP binding"/>
    <property type="evidence" value="ECO:0007669"/>
    <property type="project" value="UniProtKB-KW"/>
</dbReference>
<keyword evidence="6" id="KW-0030">Aminoacyl-tRNA synthetase</keyword>
<dbReference type="EMBL" id="QDEB01028353">
    <property type="protein sequence ID" value="RZC40178.1"/>
    <property type="molecule type" value="Genomic_DNA"/>
</dbReference>
<reference evidence="8 9" key="1">
    <citation type="submission" date="2017-03" db="EMBL/GenBank/DDBJ databases">
        <title>Genome of the blue death feigning beetle - Asbolus verrucosus.</title>
        <authorList>
            <person name="Rider S.D."/>
        </authorList>
    </citation>
    <scope>NUCLEOTIDE SEQUENCE [LARGE SCALE GENOMIC DNA]</scope>
    <source>
        <strain evidence="8">Butters</strain>
        <tissue evidence="8">Head and leg muscle</tissue>
    </source>
</reference>
<keyword evidence="2" id="KW-0436">Ligase</keyword>
<organism evidence="8 9">
    <name type="scientific">Asbolus verrucosus</name>
    <name type="common">Desert ironclad beetle</name>
    <dbReference type="NCBI Taxonomy" id="1661398"/>
    <lineage>
        <taxon>Eukaryota</taxon>
        <taxon>Metazoa</taxon>
        <taxon>Ecdysozoa</taxon>
        <taxon>Arthropoda</taxon>
        <taxon>Hexapoda</taxon>
        <taxon>Insecta</taxon>
        <taxon>Pterygota</taxon>
        <taxon>Neoptera</taxon>
        <taxon>Endopterygota</taxon>
        <taxon>Coleoptera</taxon>
        <taxon>Polyphaga</taxon>
        <taxon>Cucujiformia</taxon>
        <taxon>Tenebrionidae</taxon>
        <taxon>Pimeliinae</taxon>
        <taxon>Asbolus</taxon>
    </lineage>
</organism>
<dbReference type="SUPFAM" id="SSF52954">
    <property type="entry name" value="Class II aaRS ABD-related"/>
    <property type="match status" value="1"/>
</dbReference>
<dbReference type="PANTHER" id="PTHR43382:SF2">
    <property type="entry name" value="BIFUNCTIONAL GLUTAMATE_PROLINE--TRNA LIGASE"/>
    <property type="match status" value="1"/>
</dbReference>
<dbReference type="SMART" id="SM00946">
    <property type="entry name" value="ProRS-C_1"/>
    <property type="match status" value="1"/>
</dbReference>
<dbReference type="FunFam" id="3.30.110.30:FF:000001">
    <property type="entry name" value="Bifunctional glutamate/proline--tRNA ligase"/>
    <property type="match status" value="1"/>
</dbReference>
<evidence type="ECO:0000313" key="8">
    <source>
        <dbReference type="EMBL" id="RZC40178.1"/>
    </source>
</evidence>
<dbReference type="InterPro" id="IPR036621">
    <property type="entry name" value="Anticodon-bd_dom_sf"/>
</dbReference>
<gene>
    <name evidence="8" type="ORF">BDFB_007502</name>
</gene>
<dbReference type="GO" id="GO:0005737">
    <property type="term" value="C:cytoplasm"/>
    <property type="evidence" value="ECO:0007669"/>
    <property type="project" value="InterPro"/>
</dbReference>
<evidence type="ECO:0000256" key="1">
    <source>
        <dbReference type="ARBA" id="ARBA00012831"/>
    </source>
</evidence>
<dbReference type="Gene3D" id="3.40.50.800">
    <property type="entry name" value="Anticodon-binding domain"/>
    <property type="match status" value="1"/>
</dbReference>
<dbReference type="GO" id="GO:0004827">
    <property type="term" value="F:proline-tRNA ligase activity"/>
    <property type="evidence" value="ECO:0007669"/>
    <property type="project" value="UniProtKB-EC"/>
</dbReference>
<evidence type="ECO:0000256" key="5">
    <source>
        <dbReference type="ARBA" id="ARBA00022917"/>
    </source>
</evidence>
<evidence type="ECO:0000256" key="6">
    <source>
        <dbReference type="ARBA" id="ARBA00023146"/>
    </source>
</evidence>
<dbReference type="GO" id="GO:0017101">
    <property type="term" value="C:aminoacyl-tRNA synthetase multienzyme complex"/>
    <property type="evidence" value="ECO:0007669"/>
    <property type="project" value="TreeGrafter"/>
</dbReference>
<evidence type="ECO:0000313" key="9">
    <source>
        <dbReference type="Proteomes" id="UP000292052"/>
    </source>
</evidence>
<dbReference type="EC" id="6.1.1.15" evidence="1"/>
<dbReference type="InterPro" id="IPR004154">
    <property type="entry name" value="Anticodon-bd"/>
</dbReference>
<evidence type="ECO:0000259" key="7">
    <source>
        <dbReference type="SMART" id="SM00946"/>
    </source>
</evidence>
<dbReference type="GO" id="GO:0006433">
    <property type="term" value="P:prolyl-tRNA aminoacylation"/>
    <property type="evidence" value="ECO:0007669"/>
    <property type="project" value="InterPro"/>
</dbReference>
<keyword evidence="4" id="KW-0067">ATP-binding</keyword>
<accession>A0A482W6Y6</accession>
<dbReference type="InterPro" id="IPR017449">
    <property type="entry name" value="Pro-tRNA_synth_II"/>
</dbReference>
<dbReference type="STRING" id="1661398.A0A482W6Y6"/>
<dbReference type="Pfam" id="PF03129">
    <property type="entry name" value="HGTP_anticodon"/>
    <property type="match status" value="1"/>
</dbReference>
<dbReference type="CDD" id="cd00862">
    <property type="entry name" value="ProRS_anticodon_zinc"/>
    <property type="match status" value="1"/>
</dbReference>
<sequence length="265" mass="29755">MFDIVYEDPDTQEKKYVYQNSWGITTRTIGVMIMIHADNKGLVLPPRAACIQVVLVPCGITVGLSEDARNELQASCDALETELKNSGIKVKGDYRNNYSPGWKFNHWELKGVPIRVELGPKDIEKQQIVAVRRDTGEKITYSRATAVEKLTNLLEEIQNNMLLKATDDLNNHKVLLKEWSQFTVNLDKKNIILAPFCGETPCEDKIKADSVRDDTEAAEPGAPSMGAKSLCIPLEQPAPIQSSDKCIHPDCKRKPLFYTLFGRSY</sequence>
<dbReference type="Gene3D" id="3.30.930.10">
    <property type="entry name" value="Bira Bifunctional Protein, Domain 2"/>
    <property type="match status" value="1"/>
</dbReference>
<dbReference type="FunFam" id="3.40.50.800:FF:000005">
    <property type="entry name" value="bifunctional glutamate/proline--tRNA ligase"/>
    <property type="match status" value="1"/>
</dbReference>
<feature type="domain" description="Proline-tRNA ligase class II C-terminal" evidence="7">
    <location>
        <begin position="179"/>
        <end position="265"/>
    </location>
</feature>
<keyword evidence="9" id="KW-1185">Reference proteome</keyword>
<keyword evidence="5" id="KW-0648">Protein biosynthesis</keyword>
<dbReference type="InterPro" id="IPR004499">
    <property type="entry name" value="Pro-tRNA-ligase_IIa_arc-type"/>
</dbReference>
<dbReference type="InterPro" id="IPR016061">
    <property type="entry name" value="Pro-tRNA_ligase_II_C"/>
</dbReference>
<name>A0A482W6Y6_ASBVE</name>
<comment type="caution">
    <text evidence="8">The sequence shown here is derived from an EMBL/GenBank/DDBJ whole genome shotgun (WGS) entry which is preliminary data.</text>
</comment>
<protein>
    <recommendedName>
        <fullName evidence="1">proline--tRNA ligase</fullName>
        <ecNumber evidence="1">6.1.1.15</ecNumber>
    </recommendedName>
</protein>
<evidence type="ECO:0000256" key="4">
    <source>
        <dbReference type="ARBA" id="ARBA00022840"/>
    </source>
</evidence>
<evidence type="ECO:0000256" key="3">
    <source>
        <dbReference type="ARBA" id="ARBA00022741"/>
    </source>
</evidence>
<dbReference type="SUPFAM" id="SSF64586">
    <property type="entry name" value="C-terminal domain of ProRS"/>
    <property type="match status" value="1"/>
</dbReference>
<proteinExistence type="predicted"/>
<keyword evidence="3" id="KW-0547">Nucleotide-binding</keyword>
<dbReference type="Gene3D" id="3.30.110.30">
    <property type="entry name" value="C-terminal domain of ProRS"/>
    <property type="match status" value="1"/>
</dbReference>
<dbReference type="PANTHER" id="PTHR43382">
    <property type="entry name" value="PROLYL-TRNA SYNTHETASE"/>
    <property type="match status" value="1"/>
</dbReference>
<dbReference type="OrthoDB" id="1350766at2759"/>
<dbReference type="AlphaFoldDB" id="A0A482W6Y6"/>
<dbReference type="Proteomes" id="UP000292052">
    <property type="component" value="Unassembled WGS sequence"/>
</dbReference>